<proteinExistence type="predicted"/>
<evidence type="ECO:0000256" key="1">
    <source>
        <dbReference type="SAM" id="Coils"/>
    </source>
</evidence>
<name>A0A6L2KDS2_TANCI</name>
<accession>A0A6L2KDS2</accession>
<keyword evidence="1" id="KW-0175">Coiled coil</keyword>
<comment type="caution">
    <text evidence="2">The sequence shown here is derived from an EMBL/GenBank/DDBJ whole genome shotgun (WGS) entry which is preliminary data.</text>
</comment>
<reference evidence="2" key="1">
    <citation type="journal article" date="2019" name="Sci. Rep.">
        <title>Draft genome of Tanacetum cinerariifolium, the natural source of mosquito coil.</title>
        <authorList>
            <person name="Yamashiro T."/>
            <person name="Shiraishi A."/>
            <person name="Satake H."/>
            <person name="Nakayama K."/>
        </authorList>
    </citation>
    <scope>NUCLEOTIDE SEQUENCE</scope>
</reference>
<gene>
    <name evidence="2" type="ORF">Tci_018898</name>
</gene>
<organism evidence="2">
    <name type="scientific">Tanacetum cinerariifolium</name>
    <name type="common">Dalmatian daisy</name>
    <name type="synonym">Chrysanthemum cinerariifolium</name>
    <dbReference type="NCBI Taxonomy" id="118510"/>
    <lineage>
        <taxon>Eukaryota</taxon>
        <taxon>Viridiplantae</taxon>
        <taxon>Streptophyta</taxon>
        <taxon>Embryophyta</taxon>
        <taxon>Tracheophyta</taxon>
        <taxon>Spermatophyta</taxon>
        <taxon>Magnoliopsida</taxon>
        <taxon>eudicotyledons</taxon>
        <taxon>Gunneridae</taxon>
        <taxon>Pentapetalae</taxon>
        <taxon>asterids</taxon>
        <taxon>campanulids</taxon>
        <taxon>Asterales</taxon>
        <taxon>Asteraceae</taxon>
        <taxon>Asteroideae</taxon>
        <taxon>Anthemideae</taxon>
        <taxon>Anthemidinae</taxon>
        <taxon>Tanacetum</taxon>
    </lineage>
</organism>
<evidence type="ECO:0000313" key="2">
    <source>
        <dbReference type="EMBL" id="GEU46920.1"/>
    </source>
</evidence>
<dbReference type="AlphaFoldDB" id="A0A6L2KDS2"/>
<dbReference type="EMBL" id="BKCJ010002195">
    <property type="protein sequence ID" value="GEU46920.1"/>
    <property type="molecule type" value="Genomic_DNA"/>
</dbReference>
<protein>
    <submittedName>
        <fullName evidence="2">Uncharacterized protein</fullName>
    </submittedName>
</protein>
<sequence length="91" mass="10308">MNLESLEDDSIIVVDESKYEEDKDEGIHVDSDVETEDTLVPKPPSRSIQLKELIDQVLILQSQKRKLELEKNKVEAEVALLSAQPSFLDVT</sequence>
<feature type="coiled-coil region" evidence="1">
    <location>
        <begin position="50"/>
        <end position="84"/>
    </location>
</feature>